<name>A0AAV1DGG2_OLDCO</name>
<evidence type="ECO:0000313" key="2">
    <source>
        <dbReference type="EMBL" id="CAI9106835.1"/>
    </source>
</evidence>
<dbReference type="EMBL" id="OX459122">
    <property type="protein sequence ID" value="CAI9106835.1"/>
    <property type="molecule type" value="Genomic_DNA"/>
</dbReference>
<keyword evidence="3" id="KW-1185">Reference proteome</keyword>
<keyword evidence="1" id="KW-1133">Transmembrane helix</keyword>
<keyword evidence="1" id="KW-0812">Transmembrane</keyword>
<feature type="transmembrane region" description="Helical" evidence="1">
    <location>
        <begin position="20"/>
        <end position="40"/>
    </location>
</feature>
<evidence type="ECO:0000313" key="3">
    <source>
        <dbReference type="Proteomes" id="UP001161247"/>
    </source>
</evidence>
<sequence>MSVHSSVIWIYQNQETCDISLLYLTKSFLCYVFIAASSLARYLRMGELNAEPGGYVSGYYIRADGLKESFYNIPVRPPGLFTLYLNEDFNLADLVLGDVW</sequence>
<proteinExistence type="predicted"/>
<dbReference type="AlphaFoldDB" id="A0AAV1DGG2"/>
<protein>
    <submittedName>
        <fullName evidence="2">OLC1v1006068C1</fullName>
    </submittedName>
</protein>
<evidence type="ECO:0000256" key="1">
    <source>
        <dbReference type="SAM" id="Phobius"/>
    </source>
</evidence>
<keyword evidence="1" id="KW-0472">Membrane</keyword>
<dbReference type="Proteomes" id="UP001161247">
    <property type="component" value="Chromosome 5"/>
</dbReference>
<accession>A0AAV1DGG2</accession>
<gene>
    <name evidence="2" type="ORF">OLC1_LOCUS15278</name>
</gene>
<reference evidence="2" key="1">
    <citation type="submission" date="2023-03" db="EMBL/GenBank/DDBJ databases">
        <authorList>
            <person name="Julca I."/>
        </authorList>
    </citation>
    <scope>NUCLEOTIDE SEQUENCE</scope>
</reference>
<organism evidence="2 3">
    <name type="scientific">Oldenlandia corymbosa var. corymbosa</name>
    <dbReference type="NCBI Taxonomy" id="529605"/>
    <lineage>
        <taxon>Eukaryota</taxon>
        <taxon>Viridiplantae</taxon>
        <taxon>Streptophyta</taxon>
        <taxon>Embryophyta</taxon>
        <taxon>Tracheophyta</taxon>
        <taxon>Spermatophyta</taxon>
        <taxon>Magnoliopsida</taxon>
        <taxon>eudicotyledons</taxon>
        <taxon>Gunneridae</taxon>
        <taxon>Pentapetalae</taxon>
        <taxon>asterids</taxon>
        <taxon>lamiids</taxon>
        <taxon>Gentianales</taxon>
        <taxon>Rubiaceae</taxon>
        <taxon>Rubioideae</taxon>
        <taxon>Spermacoceae</taxon>
        <taxon>Hedyotis-Oldenlandia complex</taxon>
        <taxon>Oldenlandia</taxon>
    </lineage>
</organism>